<keyword evidence="2" id="KW-0347">Helicase</keyword>
<dbReference type="OrthoDB" id="1728974at2759"/>
<dbReference type="PANTHER" id="PTHR10492:SF57">
    <property type="entry name" value="ATP-DEPENDENT DNA HELICASE"/>
    <property type="match status" value="1"/>
</dbReference>
<dbReference type="EMBL" id="VUJU01012555">
    <property type="protein sequence ID" value="KAF0707409.1"/>
    <property type="molecule type" value="Genomic_DNA"/>
</dbReference>
<reference evidence="2 3" key="1">
    <citation type="submission" date="2019-08" db="EMBL/GenBank/DDBJ databases">
        <title>Whole genome of Aphis craccivora.</title>
        <authorList>
            <person name="Voronova N.V."/>
            <person name="Shulinski R.S."/>
            <person name="Bandarenka Y.V."/>
            <person name="Zhorov D.G."/>
            <person name="Warner D."/>
        </authorList>
    </citation>
    <scope>NUCLEOTIDE SEQUENCE [LARGE SCALE GENOMIC DNA]</scope>
    <source>
        <strain evidence="2">180601</strain>
        <tissue evidence="2">Whole Body</tissue>
    </source>
</reference>
<organism evidence="2 3">
    <name type="scientific">Aphis craccivora</name>
    <name type="common">Cowpea aphid</name>
    <dbReference type="NCBI Taxonomy" id="307492"/>
    <lineage>
        <taxon>Eukaryota</taxon>
        <taxon>Metazoa</taxon>
        <taxon>Ecdysozoa</taxon>
        <taxon>Arthropoda</taxon>
        <taxon>Hexapoda</taxon>
        <taxon>Insecta</taxon>
        <taxon>Pterygota</taxon>
        <taxon>Neoptera</taxon>
        <taxon>Paraneoptera</taxon>
        <taxon>Hemiptera</taxon>
        <taxon>Sternorrhyncha</taxon>
        <taxon>Aphidomorpha</taxon>
        <taxon>Aphidoidea</taxon>
        <taxon>Aphididae</taxon>
        <taxon>Aphidini</taxon>
        <taxon>Aphis</taxon>
        <taxon>Aphis</taxon>
    </lineage>
</organism>
<name>A0A6G0VS92_APHCR</name>
<dbReference type="Proteomes" id="UP000478052">
    <property type="component" value="Unassembled WGS sequence"/>
</dbReference>
<gene>
    <name evidence="2" type="ORF">FWK35_00025558</name>
</gene>
<feature type="domain" description="DNA helicase Pif1-like 2B" evidence="1">
    <location>
        <begin position="184"/>
        <end position="223"/>
    </location>
</feature>
<sequence>LLNLIIPDLPHLEKDLHLFDIIKKNMIHGPCGKLNPFSVCMKDGQYKNGYPLYRRRSITNGGFQTAIYVKVNDKYKKVNIDDQWIVPYCPIISKIMNAHINVELCSSVVAQKKVEKPPETTLIAFFSICQTDDFAKTLLYYDIPKYFTWDNSQKKFNRRKQGIRHSPEIFQSDTLGRMYTIHPKISGLPSHILTLKIGAPIMVLRNLNPPKLCNGTRLCVKKLKNNIIEGIILTGCGKGEHVYIPRITLKPTDTPFEF</sequence>
<evidence type="ECO:0000259" key="1">
    <source>
        <dbReference type="Pfam" id="PF21530"/>
    </source>
</evidence>
<protein>
    <submittedName>
        <fullName evidence="2">ATP-dependent DNA helicase PIF1-like</fullName>
    </submittedName>
</protein>
<keyword evidence="2" id="KW-0067">ATP-binding</keyword>
<dbReference type="AlphaFoldDB" id="A0A6G0VS92"/>
<evidence type="ECO:0000313" key="3">
    <source>
        <dbReference type="Proteomes" id="UP000478052"/>
    </source>
</evidence>
<keyword evidence="2" id="KW-0547">Nucleotide-binding</keyword>
<proteinExistence type="predicted"/>
<dbReference type="Pfam" id="PF21530">
    <property type="entry name" value="Pif1_2B_dom"/>
    <property type="match status" value="1"/>
</dbReference>
<evidence type="ECO:0000313" key="2">
    <source>
        <dbReference type="EMBL" id="KAF0707409.1"/>
    </source>
</evidence>
<feature type="non-terminal residue" evidence="2">
    <location>
        <position position="1"/>
    </location>
</feature>
<dbReference type="PANTHER" id="PTHR10492">
    <property type="match status" value="1"/>
</dbReference>
<keyword evidence="3" id="KW-1185">Reference proteome</keyword>
<dbReference type="GO" id="GO:0004386">
    <property type="term" value="F:helicase activity"/>
    <property type="evidence" value="ECO:0007669"/>
    <property type="project" value="UniProtKB-KW"/>
</dbReference>
<keyword evidence="2" id="KW-0378">Hydrolase</keyword>
<comment type="caution">
    <text evidence="2">The sequence shown here is derived from an EMBL/GenBank/DDBJ whole genome shotgun (WGS) entry which is preliminary data.</text>
</comment>
<accession>A0A6G0VS92</accession>
<dbReference type="InterPro" id="IPR049163">
    <property type="entry name" value="Pif1-like_2B_dom"/>
</dbReference>